<dbReference type="AlphaFoldDB" id="A0A1I8AVB8"/>
<evidence type="ECO:0000313" key="3">
    <source>
        <dbReference type="WBParaSite" id="L893_g9278.t1"/>
    </source>
</evidence>
<keyword evidence="2" id="KW-1185">Reference proteome</keyword>
<reference evidence="3" key="1">
    <citation type="submission" date="2016-11" db="UniProtKB">
        <authorList>
            <consortium name="WormBaseParasite"/>
        </authorList>
    </citation>
    <scope>IDENTIFICATION</scope>
</reference>
<organism evidence="2 3">
    <name type="scientific">Steinernema glaseri</name>
    <dbReference type="NCBI Taxonomy" id="37863"/>
    <lineage>
        <taxon>Eukaryota</taxon>
        <taxon>Metazoa</taxon>
        <taxon>Ecdysozoa</taxon>
        <taxon>Nematoda</taxon>
        <taxon>Chromadorea</taxon>
        <taxon>Rhabditida</taxon>
        <taxon>Tylenchina</taxon>
        <taxon>Panagrolaimomorpha</taxon>
        <taxon>Strongyloidoidea</taxon>
        <taxon>Steinernematidae</taxon>
        <taxon>Steinernema</taxon>
    </lineage>
</organism>
<accession>A0A1I8AVB8</accession>
<feature type="compositionally biased region" description="Polar residues" evidence="1">
    <location>
        <begin position="8"/>
        <end position="23"/>
    </location>
</feature>
<dbReference type="WBParaSite" id="L893_g9278.t1">
    <property type="protein sequence ID" value="L893_g9278.t1"/>
    <property type="gene ID" value="L893_g9278"/>
</dbReference>
<proteinExistence type="predicted"/>
<name>A0A1I8AVB8_9BILA</name>
<evidence type="ECO:0000256" key="1">
    <source>
        <dbReference type="SAM" id="MobiDB-lite"/>
    </source>
</evidence>
<sequence length="66" mass="7059">MVGAPSLIETQSHGGQDQKGQSGCQLSVTKIYRLLPAFPSRSLFVLVPLLFRGLKLIFTGTCPGVV</sequence>
<dbReference type="Proteomes" id="UP000095287">
    <property type="component" value="Unplaced"/>
</dbReference>
<protein>
    <submittedName>
        <fullName evidence="3">Uncharacterized protein</fullName>
    </submittedName>
</protein>
<feature type="region of interest" description="Disordered" evidence="1">
    <location>
        <begin position="1"/>
        <end position="23"/>
    </location>
</feature>
<evidence type="ECO:0000313" key="2">
    <source>
        <dbReference type="Proteomes" id="UP000095287"/>
    </source>
</evidence>